<dbReference type="InterPro" id="IPR011008">
    <property type="entry name" value="Dimeric_a/b-barrel"/>
</dbReference>
<comment type="similarity">
    <text evidence="1">Belongs to the YciI family.</text>
</comment>
<evidence type="ECO:0000313" key="3">
    <source>
        <dbReference type="EMBL" id="MBA8683143.1"/>
    </source>
</evidence>
<evidence type="ECO:0000256" key="1">
    <source>
        <dbReference type="ARBA" id="ARBA00007689"/>
    </source>
</evidence>
<dbReference type="PANTHER" id="PTHR35174:SF4">
    <property type="entry name" value="BLL7163 PROTEIN"/>
    <property type="match status" value="1"/>
</dbReference>
<evidence type="ECO:0000259" key="2">
    <source>
        <dbReference type="Pfam" id="PF03795"/>
    </source>
</evidence>
<dbReference type="AlphaFoldDB" id="A0A7W3FP36"/>
<feature type="domain" description="YCII-related" evidence="2">
    <location>
        <begin position="18"/>
        <end position="111"/>
    </location>
</feature>
<dbReference type="SUPFAM" id="SSF54909">
    <property type="entry name" value="Dimeric alpha+beta barrel"/>
    <property type="match status" value="1"/>
</dbReference>
<dbReference type="Pfam" id="PF03795">
    <property type="entry name" value="YCII"/>
    <property type="match status" value="1"/>
</dbReference>
<reference evidence="3 4" key="1">
    <citation type="submission" date="2020-08" db="EMBL/GenBank/DDBJ databases">
        <title>Stenotrophomonas tumulicola JCM 30961.</title>
        <authorList>
            <person name="Deng Y."/>
        </authorList>
    </citation>
    <scope>NUCLEOTIDE SEQUENCE [LARGE SCALE GENOMIC DNA]</scope>
    <source>
        <strain evidence="3 4">JCM 30961</strain>
    </source>
</reference>
<dbReference type="InterPro" id="IPR005545">
    <property type="entry name" value="YCII"/>
</dbReference>
<organism evidence="3 4">
    <name type="scientific">Stenotrophomonas tumulicola</name>
    <dbReference type="NCBI Taxonomy" id="1685415"/>
    <lineage>
        <taxon>Bacteria</taxon>
        <taxon>Pseudomonadati</taxon>
        <taxon>Pseudomonadota</taxon>
        <taxon>Gammaproteobacteria</taxon>
        <taxon>Lysobacterales</taxon>
        <taxon>Lysobacteraceae</taxon>
        <taxon>Stenotrophomonas</taxon>
    </lineage>
</organism>
<keyword evidence="4" id="KW-1185">Reference proteome</keyword>
<comment type="caution">
    <text evidence="3">The sequence shown here is derived from an EMBL/GenBank/DDBJ whole genome shotgun (WGS) entry which is preliminary data.</text>
</comment>
<dbReference type="EMBL" id="JACGXS010000009">
    <property type="protein sequence ID" value="MBA8683143.1"/>
    <property type="molecule type" value="Genomic_DNA"/>
</dbReference>
<sequence length="138" mass="15536">MKVMVIVKSDARIETGALPCHAELESMGRFNEELVRAGVMLAGEGLHASRRGHRIRFNEQGREVIDGPFADPTTLVAGFWLWQVRSLDEALEWAQRAPFGPGAELELRQVMAEEDFGDAFTEELRGQEQRLRDALDAR</sequence>
<dbReference type="Proteomes" id="UP000547058">
    <property type="component" value="Unassembled WGS sequence"/>
</dbReference>
<dbReference type="RefSeq" id="WP_182340310.1">
    <property type="nucleotide sequence ID" value="NZ_JACGXS010000009.1"/>
</dbReference>
<dbReference type="Gene3D" id="3.30.70.1060">
    <property type="entry name" value="Dimeric alpha+beta barrel"/>
    <property type="match status" value="1"/>
</dbReference>
<proteinExistence type="inferred from homology"/>
<gene>
    <name evidence="3" type="ORF">H4O11_15190</name>
</gene>
<protein>
    <submittedName>
        <fullName evidence="3">YciI family protein</fullName>
    </submittedName>
</protein>
<evidence type="ECO:0000313" key="4">
    <source>
        <dbReference type="Proteomes" id="UP000547058"/>
    </source>
</evidence>
<name>A0A7W3FP36_9GAMM</name>
<dbReference type="PANTHER" id="PTHR35174">
    <property type="entry name" value="BLL7171 PROTEIN-RELATED"/>
    <property type="match status" value="1"/>
</dbReference>
<accession>A0A7W3FP36</accession>